<keyword evidence="1" id="KW-0808">Transferase</keyword>
<evidence type="ECO:0000256" key="1">
    <source>
        <dbReference type="ARBA" id="ARBA00022679"/>
    </source>
</evidence>
<protein>
    <recommendedName>
        <fullName evidence="3">MobA-like NTP transferase domain-containing protein</fullName>
    </recommendedName>
</protein>
<organism evidence="4 5">
    <name type="scientific">Natrarchaeobaculum aegyptiacum</name>
    <dbReference type="NCBI Taxonomy" id="745377"/>
    <lineage>
        <taxon>Archaea</taxon>
        <taxon>Methanobacteriati</taxon>
        <taxon>Methanobacteriota</taxon>
        <taxon>Stenosarchaea group</taxon>
        <taxon>Halobacteria</taxon>
        <taxon>Halobacteriales</taxon>
        <taxon>Natrialbaceae</taxon>
        <taxon>Natrarchaeobaculum</taxon>
    </lineage>
</organism>
<dbReference type="PANTHER" id="PTHR43584:SF8">
    <property type="entry name" value="N-ACETYLMURAMATE ALPHA-1-PHOSPHATE URIDYLYLTRANSFERASE"/>
    <property type="match status" value="1"/>
</dbReference>
<evidence type="ECO:0000313" key="4">
    <source>
        <dbReference type="EMBL" id="ARS90821.1"/>
    </source>
</evidence>
<dbReference type="GO" id="GO:0016779">
    <property type="term" value="F:nucleotidyltransferase activity"/>
    <property type="evidence" value="ECO:0007669"/>
    <property type="project" value="UniProtKB-KW"/>
</dbReference>
<dbReference type="Gene3D" id="3.90.550.10">
    <property type="entry name" value="Spore Coat Polysaccharide Biosynthesis Protein SpsA, Chain A"/>
    <property type="match status" value="1"/>
</dbReference>
<keyword evidence="2" id="KW-0548">Nucleotidyltransferase</keyword>
<dbReference type="GeneID" id="32895318"/>
<dbReference type="OrthoDB" id="25155at2157"/>
<evidence type="ECO:0000313" key="5">
    <source>
        <dbReference type="Proteomes" id="UP000250088"/>
    </source>
</evidence>
<accession>A0A2Z2HU95</accession>
<proteinExistence type="predicted"/>
<sequence>MSTGTTAIHLAAGEGTRLRPLTNDRPKPLVELGGTSLLERNVETLERAGVENQIVVTGHEGDQIRDLGLETVHNGVYDETEMVYSLFRAADEFPEEGAGDLIISYGDIVYERAIVEELLACDAPMCIVVDREWRALWNARFDDPLEDAETLSLDGEGRIRSIGDTPSGYDDIDAQYTGLLKVRNDHVEPLIDVYRDLDDQQDGYVSVDTTAFLQGLIDDDWHLQAVPVDGGWLEVDTLSDLEHYRQRYEDGSLDEFISL</sequence>
<dbReference type="InterPro" id="IPR050065">
    <property type="entry name" value="GlmU-like"/>
</dbReference>
<dbReference type="AlphaFoldDB" id="A0A2Z2HU95"/>
<evidence type="ECO:0000259" key="3">
    <source>
        <dbReference type="Pfam" id="PF12804"/>
    </source>
</evidence>
<reference evidence="5" key="1">
    <citation type="submission" date="2017-02" db="EMBL/GenBank/DDBJ databases">
        <title>Natronthermophilus aegyptiacus gen. nov.,sp. nov., an aerobic, extremely halophilic alkalithermophilic archaeon isolated from the athalassohaline Wadi An Natrun, Egypt.</title>
        <authorList>
            <person name="Zhao B."/>
        </authorList>
    </citation>
    <scope>NUCLEOTIDE SEQUENCE [LARGE SCALE GENOMIC DNA]</scope>
    <source>
        <strain evidence="5">JW/NM-HA 15</strain>
    </source>
</reference>
<feature type="domain" description="MobA-like NTP transferase" evidence="3">
    <location>
        <begin position="10"/>
        <end position="141"/>
    </location>
</feature>
<dbReference type="SUPFAM" id="SSF53448">
    <property type="entry name" value="Nucleotide-diphospho-sugar transferases"/>
    <property type="match status" value="1"/>
</dbReference>
<dbReference type="RefSeq" id="WP_086889187.1">
    <property type="nucleotide sequence ID" value="NZ_CP019893.1"/>
</dbReference>
<dbReference type="PANTHER" id="PTHR43584">
    <property type="entry name" value="NUCLEOTIDYL TRANSFERASE"/>
    <property type="match status" value="1"/>
</dbReference>
<dbReference type="InterPro" id="IPR025877">
    <property type="entry name" value="MobA-like_NTP_Trfase"/>
</dbReference>
<evidence type="ECO:0000256" key="2">
    <source>
        <dbReference type="ARBA" id="ARBA00022695"/>
    </source>
</evidence>
<dbReference type="Pfam" id="PF12804">
    <property type="entry name" value="NTP_transf_3"/>
    <property type="match status" value="1"/>
</dbReference>
<keyword evidence="5" id="KW-1185">Reference proteome</keyword>
<gene>
    <name evidence="4" type="ORF">B1756_14550</name>
</gene>
<dbReference type="InterPro" id="IPR029044">
    <property type="entry name" value="Nucleotide-diphossugar_trans"/>
</dbReference>
<dbReference type="CDD" id="cd02523">
    <property type="entry name" value="PC_cytidylyltransferase"/>
    <property type="match status" value="1"/>
</dbReference>
<dbReference type="Proteomes" id="UP000250088">
    <property type="component" value="Chromosome"/>
</dbReference>
<dbReference type="KEGG" id="naj:B1756_14550"/>
<dbReference type="EMBL" id="CP019893">
    <property type="protein sequence ID" value="ARS90821.1"/>
    <property type="molecule type" value="Genomic_DNA"/>
</dbReference>
<name>A0A2Z2HU95_9EURY</name>